<evidence type="ECO:0000313" key="3">
    <source>
        <dbReference type="Proteomes" id="UP000005143"/>
    </source>
</evidence>
<comment type="caution">
    <text evidence="2">The sequence shown here is derived from an EMBL/GenBank/DDBJ whole genome shotgun (WGS) entry which is preliminary data.</text>
</comment>
<dbReference type="EMBL" id="AGUD01000177">
    <property type="protein sequence ID" value="EHN11072.1"/>
    <property type="molecule type" value="Genomic_DNA"/>
</dbReference>
<accession>H0E5H2</accession>
<dbReference type="AlphaFoldDB" id="H0E5H2"/>
<evidence type="ECO:0000313" key="2">
    <source>
        <dbReference type="EMBL" id="EHN11072.1"/>
    </source>
</evidence>
<name>H0E5H2_9ACTN</name>
<evidence type="ECO:0000256" key="1">
    <source>
        <dbReference type="SAM" id="MobiDB-lite"/>
    </source>
</evidence>
<protein>
    <submittedName>
        <fullName evidence="2">Uncharacterized protein</fullName>
    </submittedName>
</protein>
<sequence length="109" mass="11606">MARDHDAGRLQRPLGALALGPDYVEAVHAHEDRVPAAAVAAIAARIASGKLGEADDLDVRPELGREGAPERRADDGATGWSCALGEDGDLRLRWWTRDDGAIELRDLAG</sequence>
<organism evidence="2 3">
    <name type="scientific">Patulibacter medicamentivorans</name>
    <dbReference type="NCBI Taxonomy" id="1097667"/>
    <lineage>
        <taxon>Bacteria</taxon>
        <taxon>Bacillati</taxon>
        <taxon>Actinomycetota</taxon>
        <taxon>Thermoleophilia</taxon>
        <taxon>Solirubrobacterales</taxon>
        <taxon>Patulibacteraceae</taxon>
        <taxon>Patulibacter</taxon>
    </lineage>
</organism>
<keyword evidence="3" id="KW-1185">Reference proteome</keyword>
<dbReference type="Proteomes" id="UP000005143">
    <property type="component" value="Unassembled WGS sequence"/>
</dbReference>
<proteinExistence type="predicted"/>
<gene>
    <name evidence="2" type="ORF">PAI11_20630</name>
</gene>
<reference evidence="2 3" key="1">
    <citation type="journal article" date="2013" name="Biodegradation">
        <title>Quantitative proteomic analysis of ibuprofen-degrading Patulibacter sp. strain I11.</title>
        <authorList>
            <person name="Almeida B."/>
            <person name="Kjeldal H."/>
            <person name="Lolas I."/>
            <person name="Knudsen A.D."/>
            <person name="Carvalho G."/>
            <person name="Nielsen K.L."/>
            <person name="Barreto Crespo M.T."/>
            <person name="Stensballe A."/>
            <person name="Nielsen J.L."/>
        </authorList>
    </citation>
    <scope>NUCLEOTIDE SEQUENCE [LARGE SCALE GENOMIC DNA]</scope>
    <source>
        <strain evidence="2 3">I11</strain>
    </source>
</reference>
<feature type="compositionally biased region" description="Basic and acidic residues" evidence="1">
    <location>
        <begin position="57"/>
        <end position="75"/>
    </location>
</feature>
<feature type="region of interest" description="Disordered" evidence="1">
    <location>
        <begin position="57"/>
        <end position="80"/>
    </location>
</feature>